<dbReference type="PANTHER" id="PTHR11830">
    <property type="entry name" value="40S RIBOSOMAL PROTEIN S3A"/>
    <property type="match status" value="1"/>
</dbReference>
<dbReference type="PROSITE" id="PS50235">
    <property type="entry name" value="USP_3"/>
    <property type="match status" value="1"/>
</dbReference>
<comment type="subcellular location">
    <subcellularLocation>
        <location evidence="2">Cytoplasm</location>
        <location evidence="2">Cytoskeleton</location>
        <location evidence="2">Microtubule organizing center</location>
        <location evidence="2">Centrosome</location>
    </subcellularLocation>
    <subcellularLocation>
        <location evidence="3">Cytoplasm</location>
        <location evidence="3">Perinuclear region</location>
    </subcellularLocation>
</comment>
<evidence type="ECO:0000313" key="16">
    <source>
        <dbReference type="EMBL" id="CAD5117045.1"/>
    </source>
</evidence>
<evidence type="ECO:0000256" key="13">
    <source>
        <dbReference type="ARBA" id="ARBA00022833"/>
    </source>
</evidence>
<dbReference type="Gene3D" id="2.30.30.190">
    <property type="entry name" value="CAP Gly-rich-like domain"/>
    <property type="match status" value="2"/>
</dbReference>
<protein>
    <recommendedName>
        <fullName evidence="5">ubiquitinyl hydrolase 1</fullName>
        <ecNumber evidence="5">3.4.19.12</ecNumber>
    </recommendedName>
</protein>
<feature type="region of interest" description="Disordered" evidence="14">
    <location>
        <begin position="224"/>
        <end position="251"/>
    </location>
</feature>
<reference evidence="16 17" key="1">
    <citation type="submission" date="2020-08" db="EMBL/GenBank/DDBJ databases">
        <authorList>
            <person name="Hejnol A."/>
        </authorList>
    </citation>
    <scope>NUCLEOTIDE SEQUENCE [LARGE SCALE GENOMIC DNA]</scope>
</reference>
<evidence type="ECO:0000256" key="7">
    <source>
        <dbReference type="ARBA" id="ARBA00022553"/>
    </source>
</evidence>
<dbReference type="SMART" id="SM01052">
    <property type="entry name" value="CAP_GLY"/>
    <property type="match status" value="2"/>
</dbReference>
<proteinExistence type="inferred from homology"/>
<organism evidence="16 17">
    <name type="scientific">Dimorphilus gyrociliatus</name>
    <dbReference type="NCBI Taxonomy" id="2664684"/>
    <lineage>
        <taxon>Eukaryota</taxon>
        <taxon>Metazoa</taxon>
        <taxon>Spiralia</taxon>
        <taxon>Lophotrochozoa</taxon>
        <taxon>Annelida</taxon>
        <taxon>Polychaeta</taxon>
        <taxon>Polychaeta incertae sedis</taxon>
        <taxon>Dinophilidae</taxon>
        <taxon>Dimorphilus</taxon>
    </lineage>
</organism>
<evidence type="ECO:0000259" key="15">
    <source>
        <dbReference type="PROSITE" id="PS50235"/>
    </source>
</evidence>
<evidence type="ECO:0000313" key="17">
    <source>
        <dbReference type="Proteomes" id="UP000549394"/>
    </source>
</evidence>
<feature type="domain" description="USP" evidence="15">
    <location>
        <begin position="457"/>
        <end position="824"/>
    </location>
</feature>
<feature type="region of interest" description="Disordered" evidence="14">
    <location>
        <begin position="168"/>
        <end position="187"/>
    </location>
</feature>
<keyword evidence="6" id="KW-0963">Cytoplasm</keyword>
<dbReference type="InterPro" id="IPR036859">
    <property type="entry name" value="CAP-Gly_dom_sf"/>
</dbReference>
<dbReference type="Pfam" id="PF01302">
    <property type="entry name" value="CAP_GLY"/>
    <property type="match status" value="1"/>
</dbReference>
<keyword evidence="8" id="KW-0645">Protease</keyword>
<evidence type="ECO:0000256" key="6">
    <source>
        <dbReference type="ARBA" id="ARBA00022490"/>
    </source>
</evidence>
<dbReference type="GO" id="GO:0046872">
    <property type="term" value="F:metal ion binding"/>
    <property type="evidence" value="ECO:0007669"/>
    <property type="project" value="UniProtKB-KW"/>
</dbReference>
<feature type="region of interest" description="Disordered" evidence="14">
    <location>
        <begin position="94"/>
        <end position="150"/>
    </location>
</feature>
<evidence type="ECO:0000256" key="9">
    <source>
        <dbReference type="ARBA" id="ARBA00022723"/>
    </source>
</evidence>
<dbReference type="EC" id="3.4.19.12" evidence="5"/>
<dbReference type="SUPFAM" id="SSF54001">
    <property type="entry name" value="Cysteine proteinases"/>
    <property type="match status" value="1"/>
</dbReference>
<feature type="compositionally biased region" description="Gly residues" evidence="14">
    <location>
        <begin position="231"/>
        <end position="240"/>
    </location>
</feature>
<evidence type="ECO:0000256" key="14">
    <source>
        <dbReference type="SAM" id="MobiDB-lite"/>
    </source>
</evidence>
<comment type="similarity">
    <text evidence="4">Belongs to the peptidase C19 family.</text>
</comment>
<keyword evidence="12" id="KW-0788">Thiol protease</keyword>
<dbReference type="AlphaFoldDB" id="A0A7I8VR26"/>
<evidence type="ECO:0000256" key="4">
    <source>
        <dbReference type="ARBA" id="ARBA00009085"/>
    </source>
</evidence>
<keyword evidence="11" id="KW-0378">Hydrolase</keyword>
<dbReference type="Gene3D" id="3.90.70.10">
    <property type="entry name" value="Cysteine proteinases"/>
    <property type="match status" value="1"/>
</dbReference>
<feature type="region of interest" description="Disordered" evidence="14">
    <location>
        <begin position="268"/>
        <end position="321"/>
    </location>
</feature>
<evidence type="ECO:0000256" key="10">
    <source>
        <dbReference type="ARBA" id="ARBA00022786"/>
    </source>
</evidence>
<feature type="compositionally biased region" description="Basic and acidic residues" evidence="14">
    <location>
        <begin position="111"/>
        <end position="124"/>
    </location>
</feature>
<gene>
    <name evidence="16" type="ORF">DGYR_LOCUS5614</name>
</gene>
<keyword evidence="17" id="KW-1185">Reference proteome</keyword>
<keyword evidence="9" id="KW-0479">Metal-binding</keyword>
<comment type="catalytic activity">
    <reaction evidence="1">
        <text>Thiol-dependent hydrolysis of ester, thioester, amide, peptide and isopeptide bonds formed by the C-terminal Gly of ubiquitin (a 76-residue protein attached to proteins as an intracellular targeting signal).</text>
        <dbReference type="EC" id="3.4.19.12"/>
    </reaction>
</comment>
<feature type="compositionally biased region" description="Polar residues" evidence="14">
    <location>
        <begin position="241"/>
        <end position="251"/>
    </location>
</feature>
<accession>A0A7I8VR26</accession>
<dbReference type="Proteomes" id="UP000549394">
    <property type="component" value="Unassembled WGS sequence"/>
</dbReference>
<name>A0A7I8VR26_9ANNE</name>
<dbReference type="GO" id="GO:0004843">
    <property type="term" value="F:cysteine-type deubiquitinase activity"/>
    <property type="evidence" value="ECO:0007669"/>
    <property type="project" value="UniProtKB-EC"/>
</dbReference>
<sequence length="830" mass="92022">MTDHSPEFGTVRWIGYLAELKESSWTVGVDFDNPIGTGTGKYKDQQLFKTAVNHASLIPIMGLMRVSELGLPDPKYTPKNIPSRVSATIPRTRQNTQDHVNSKHNFIRASTPDRSDNSPWERRTPPTTMNYSTNGGTGMGSGSISTPLREGDPSYNIIDKVGRPKGRANAAHSANLSPAVNPRDLLPKDCNSDDVETMSLEKRAGAAVKKQAKAAKNAIMNQLKRKKASVGSGGGSGGGDSTANTSTDSETFNLDDLASSLGRGILSSNTRNARQSSESEGGSLATPPQSKPPSKAPSKSGSSDERGKTSSPKPLDPASLNTQLSYGSMVEVNSEDGSHFGVARWFGYKEDINSPIVGLEMDDLNSEENNSTQPTPKREGVLGGKSLFECTSGGKPAFYPLKVCQRDRRFEENAVSRNGAGQHSPFGNVDCPEVIGHVDPLSFDCIADLNPYCGKNKGIQGHRKSCYLDTTLFSMFAFTSVFDEILCRPKKEADIICFEEIQTILRESVVNPLRKNFFVRADKVLNLRGMLDKNSSVKGLTNEEKDPEEFLECLLQQAFVVSPPYLRLSSGVNAYYYQLFVEKDDCVLPNTQHLLGLSFFQNDLKLMSVPSVLILQMPRCGKDFKMYPKIIPSLYLDITDVLEYSVRQCAICGTIATLECRECFSHFGNSLDKIAFCAPCSNRSHGHQRRKHHRPRPLKSPNDAKYRSNMSLASLDSRRETLTADEVSCREVMELFAVICIRTSHYVAYCKTACSEKAPWVFFDSMADREGQENGYNIPEVKLVDRIREYLSDKERLHTAKDVELDELLRRLVCDAYICFYRHSVMCQYS</sequence>
<feature type="compositionally biased region" description="Polar residues" evidence="14">
    <location>
        <begin position="268"/>
        <end position="280"/>
    </location>
</feature>
<dbReference type="OrthoDB" id="6287070at2759"/>
<evidence type="ECO:0000256" key="8">
    <source>
        <dbReference type="ARBA" id="ARBA00022670"/>
    </source>
</evidence>
<evidence type="ECO:0000256" key="1">
    <source>
        <dbReference type="ARBA" id="ARBA00000707"/>
    </source>
</evidence>
<evidence type="ECO:0000256" key="5">
    <source>
        <dbReference type="ARBA" id="ARBA00012759"/>
    </source>
</evidence>
<dbReference type="InterPro" id="IPR000938">
    <property type="entry name" value="CAP-Gly_domain"/>
</dbReference>
<evidence type="ECO:0000256" key="3">
    <source>
        <dbReference type="ARBA" id="ARBA00004556"/>
    </source>
</evidence>
<dbReference type="InterPro" id="IPR038765">
    <property type="entry name" value="Papain-like_cys_pep_sf"/>
</dbReference>
<feature type="compositionally biased region" description="Basic residues" evidence="14">
    <location>
        <begin position="684"/>
        <end position="697"/>
    </location>
</feature>
<dbReference type="InterPro" id="IPR028889">
    <property type="entry name" value="USP"/>
</dbReference>
<feature type="region of interest" description="Disordered" evidence="14">
    <location>
        <begin position="683"/>
        <end position="705"/>
    </location>
</feature>
<dbReference type="GO" id="GO:0006508">
    <property type="term" value="P:proteolysis"/>
    <property type="evidence" value="ECO:0007669"/>
    <property type="project" value="UniProtKB-KW"/>
</dbReference>
<dbReference type="GO" id="GO:0005813">
    <property type="term" value="C:centrosome"/>
    <property type="evidence" value="ECO:0007669"/>
    <property type="project" value="UniProtKB-SubCell"/>
</dbReference>
<evidence type="ECO:0000256" key="11">
    <source>
        <dbReference type="ARBA" id="ARBA00022801"/>
    </source>
</evidence>
<keyword evidence="7" id="KW-0597">Phosphoprotein</keyword>
<dbReference type="SUPFAM" id="SSF74924">
    <property type="entry name" value="Cap-Gly domain"/>
    <property type="match status" value="2"/>
</dbReference>
<keyword evidence="10" id="KW-0833">Ubl conjugation pathway</keyword>
<evidence type="ECO:0000256" key="12">
    <source>
        <dbReference type="ARBA" id="ARBA00022807"/>
    </source>
</evidence>
<evidence type="ECO:0000256" key="2">
    <source>
        <dbReference type="ARBA" id="ARBA00004300"/>
    </source>
</evidence>
<keyword evidence="13" id="KW-0862">Zinc</keyword>
<dbReference type="EMBL" id="CAJFCJ010000007">
    <property type="protein sequence ID" value="CAD5117045.1"/>
    <property type="molecule type" value="Genomic_DNA"/>
</dbReference>
<comment type="caution">
    <text evidence="16">The sequence shown here is derived from an EMBL/GenBank/DDBJ whole genome shotgun (WGS) entry which is preliminary data.</text>
</comment>
<dbReference type="GO" id="GO:0048471">
    <property type="term" value="C:perinuclear region of cytoplasm"/>
    <property type="evidence" value="ECO:0007669"/>
    <property type="project" value="UniProtKB-SubCell"/>
</dbReference>